<organism evidence="2">
    <name type="scientific">termite gut metagenome</name>
    <dbReference type="NCBI Taxonomy" id="433724"/>
    <lineage>
        <taxon>unclassified sequences</taxon>
        <taxon>metagenomes</taxon>
        <taxon>organismal metagenomes</taxon>
    </lineage>
</organism>
<proteinExistence type="predicted"/>
<dbReference type="InterPro" id="IPR001387">
    <property type="entry name" value="Cro/C1-type_HTH"/>
</dbReference>
<name>A0A5J4PBP1_9ZZZZ</name>
<evidence type="ECO:0000259" key="1">
    <source>
        <dbReference type="PROSITE" id="PS50943"/>
    </source>
</evidence>
<evidence type="ECO:0000313" key="2">
    <source>
        <dbReference type="EMBL" id="KAA6305909.1"/>
    </source>
</evidence>
<dbReference type="InterPro" id="IPR010982">
    <property type="entry name" value="Lambda_DNA-bd_dom_sf"/>
</dbReference>
<dbReference type="GO" id="GO:0003677">
    <property type="term" value="F:DNA binding"/>
    <property type="evidence" value="ECO:0007669"/>
    <property type="project" value="InterPro"/>
</dbReference>
<protein>
    <recommendedName>
        <fullName evidence="1">HTH cro/C1-type domain-containing protein</fullName>
    </recommendedName>
</protein>
<sequence>MIDRYNKAGFLKSLLSALLKKIRNMNNGIYDYAIQIMRKKRLEKNWSQQELADYTTDISRSFIAQVENPHERARLNLEHINQLAKAFGC</sequence>
<dbReference type="AlphaFoldDB" id="A0A5J4PBP1"/>
<dbReference type="Gene3D" id="1.10.260.40">
    <property type="entry name" value="lambda repressor-like DNA-binding domains"/>
    <property type="match status" value="1"/>
</dbReference>
<comment type="caution">
    <text evidence="2">The sequence shown here is derived from an EMBL/GenBank/DDBJ whole genome shotgun (WGS) entry which is preliminary data.</text>
</comment>
<accession>A0A5J4PBP1</accession>
<dbReference type="SUPFAM" id="SSF47413">
    <property type="entry name" value="lambda repressor-like DNA-binding domains"/>
    <property type="match status" value="1"/>
</dbReference>
<reference evidence="2" key="1">
    <citation type="submission" date="2019-03" db="EMBL/GenBank/DDBJ databases">
        <title>Single cell metagenomics reveals metabolic interactions within the superorganism composed of flagellate Streblomastix strix and complex community of Bacteroidetes bacteria on its surface.</title>
        <authorList>
            <person name="Treitli S.C."/>
            <person name="Kolisko M."/>
            <person name="Husnik F."/>
            <person name="Keeling P."/>
            <person name="Hampl V."/>
        </authorList>
    </citation>
    <scope>NUCLEOTIDE SEQUENCE</scope>
    <source>
        <strain evidence="2">STM</strain>
    </source>
</reference>
<dbReference type="CDD" id="cd00093">
    <property type="entry name" value="HTH_XRE"/>
    <property type="match status" value="1"/>
</dbReference>
<dbReference type="Pfam" id="PF01381">
    <property type="entry name" value="HTH_3"/>
    <property type="match status" value="1"/>
</dbReference>
<feature type="domain" description="HTH cro/C1-type" evidence="1">
    <location>
        <begin position="37"/>
        <end position="89"/>
    </location>
</feature>
<gene>
    <name evidence="2" type="ORF">EZS27_042438</name>
</gene>
<dbReference type="EMBL" id="SNRY01010324">
    <property type="protein sequence ID" value="KAA6305909.1"/>
    <property type="molecule type" value="Genomic_DNA"/>
</dbReference>
<dbReference type="PROSITE" id="PS50943">
    <property type="entry name" value="HTH_CROC1"/>
    <property type="match status" value="1"/>
</dbReference>
<feature type="non-terminal residue" evidence="2">
    <location>
        <position position="89"/>
    </location>
</feature>